<dbReference type="EMBL" id="JACCFW010000001">
    <property type="protein sequence ID" value="NYJ73698.1"/>
    <property type="molecule type" value="Genomic_DNA"/>
</dbReference>
<dbReference type="FunFam" id="1.10.287.1080:FF:000001">
    <property type="entry name" value="Nucleoside triphosphate pyrophosphohydrolase"/>
    <property type="match status" value="1"/>
</dbReference>
<proteinExistence type="predicted"/>
<evidence type="ECO:0000259" key="1">
    <source>
        <dbReference type="Pfam" id="PF03819"/>
    </source>
</evidence>
<protein>
    <submittedName>
        <fullName evidence="2">XTP/dITP diphosphohydrolase</fullName>
        <ecNumber evidence="2">3.6.1.66</ecNumber>
    </submittedName>
</protein>
<comment type="caution">
    <text evidence="2">The sequence shown here is derived from an EMBL/GenBank/DDBJ whole genome shotgun (WGS) entry which is preliminary data.</text>
</comment>
<reference evidence="2 3" key="1">
    <citation type="submission" date="2020-07" db="EMBL/GenBank/DDBJ databases">
        <title>Sequencing the genomes of 1000 actinobacteria strains.</title>
        <authorList>
            <person name="Klenk H.-P."/>
        </authorList>
    </citation>
    <scope>NUCLEOTIDE SEQUENCE [LARGE SCALE GENOMIC DNA]</scope>
    <source>
        <strain evidence="2 3">DSM 29531</strain>
    </source>
</reference>
<dbReference type="Proteomes" id="UP000571817">
    <property type="component" value="Unassembled WGS sequence"/>
</dbReference>
<dbReference type="GO" id="GO:0036220">
    <property type="term" value="F:ITP diphosphatase activity"/>
    <property type="evidence" value="ECO:0007669"/>
    <property type="project" value="UniProtKB-EC"/>
</dbReference>
<dbReference type="Pfam" id="PF03819">
    <property type="entry name" value="MazG"/>
    <property type="match status" value="1"/>
</dbReference>
<gene>
    <name evidence="2" type="ORF">HNR15_000661</name>
</gene>
<dbReference type="InterPro" id="IPR011551">
    <property type="entry name" value="NTP_PyrPHydrolase_MazG"/>
</dbReference>
<dbReference type="AlphaFoldDB" id="A0A853D9R2"/>
<dbReference type="GO" id="GO:0046061">
    <property type="term" value="P:dATP catabolic process"/>
    <property type="evidence" value="ECO:0007669"/>
    <property type="project" value="TreeGrafter"/>
</dbReference>
<dbReference type="RefSeq" id="WP_343048402.1">
    <property type="nucleotide sequence ID" value="NZ_JACCFW010000001.1"/>
</dbReference>
<dbReference type="Gene3D" id="1.10.287.1080">
    <property type="entry name" value="MazG-like"/>
    <property type="match status" value="1"/>
</dbReference>
<name>A0A853D9R2_9MICO</name>
<dbReference type="PANTHER" id="PTHR30522">
    <property type="entry name" value="NUCLEOSIDE TRIPHOSPHATE PYROPHOSPHOHYDROLASE"/>
    <property type="match status" value="1"/>
</dbReference>
<dbReference type="GO" id="GO:0008168">
    <property type="term" value="F:methyltransferase activity"/>
    <property type="evidence" value="ECO:0007669"/>
    <property type="project" value="InterPro"/>
</dbReference>
<dbReference type="GO" id="GO:0046047">
    <property type="term" value="P:TTP catabolic process"/>
    <property type="evidence" value="ECO:0007669"/>
    <property type="project" value="TreeGrafter"/>
</dbReference>
<dbReference type="SUPFAM" id="SSF101386">
    <property type="entry name" value="all-alpha NTP pyrophosphatases"/>
    <property type="match status" value="1"/>
</dbReference>
<dbReference type="NCBIfam" id="TIGR00444">
    <property type="entry name" value="mazG"/>
    <property type="match status" value="1"/>
</dbReference>
<feature type="domain" description="NTP pyrophosphohydrolase MazG-like" evidence="1">
    <location>
        <begin position="157"/>
        <end position="232"/>
    </location>
</feature>
<dbReference type="InterPro" id="IPR048015">
    <property type="entry name" value="NTP-PPase_MazG-like_N"/>
</dbReference>
<dbReference type="GO" id="GO:0046081">
    <property type="term" value="P:dUTP catabolic process"/>
    <property type="evidence" value="ECO:0007669"/>
    <property type="project" value="TreeGrafter"/>
</dbReference>
<accession>A0A853D9R2</accession>
<sequence length="338" mass="36658">MDRQQELEQGLTIADVAREASLAILVTSPRVPAGLLSRSAWQVLEAADVVYAADPDEPVPDAVRTSGVEVRATRYDDRRELARALAQHDGRVVWIGSADGDPGLTDALAGELTRLETPPSVEIVVGSWDLPGARLLDAVAVMDTLRSPGGCPWDAEQTHDSLAKYLIEETYETLEAIERRDRAHLAEELGDVLLQVLFHARLAAEDQQEPFDIDDVAGGLVAKLIRRHPHVFGDGDATTAGEVEASWEQIKATEKPDRDAGDLLAGIPKGLPTLLVAEKLLSRAARRGVDLAYDESAGSQLLRQVAEARERGESAEALLAREVQAVAERSRPLSRPEE</sequence>
<dbReference type="InterPro" id="IPR035996">
    <property type="entry name" value="4pyrrol_Methylase_sf"/>
</dbReference>
<dbReference type="SUPFAM" id="SSF53790">
    <property type="entry name" value="Tetrapyrrole methylase"/>
    <property type="match status" value="1"/>
</dbReference>
<dbReference type="GO" id="GO:0006203">
    <property type="term" value="P:dGTP catabolic process"/>
    <property type="evidence" value="ECO:0007669"/>
    <property type="project" value="TreeGrafter"/>
</dbReference>
<evidence type="ECO:0000313" key="3">
    <source>
        <dbReference type="Proteomes" id="UP000571817"/>
    </source>
</evidence>
<dbReference type="EC" id="3.6.1.66" evidence="2"/>
<dbReference type="InterPro" id="IPR004518">
    <property type="entry name" value="MazG-like_dom"/>
</dbReference>
<dbReference type="GO" id="GO:0046052">
    <property type="term" value="P:UTP catabolic process"/>
    <property type="evidence" value="ECO:0007669"/>
    <property type="project" value="TreeGrafter"/>
</dbReference>
<keyword evidence="3" id="KW-1185">Reference proteome</keyword>
<dbReference type="PANTHER" id="PTHR30522:SF0">
    <property type="entry name" value="NUCLEOSIDE TRIPHOSPHATE PYROPHOSPHOHYDROLASE"/>
    <property type="match status" value="1"/>
</dbReference>
<dbReference type="GO" id="GO:0046076">
    <property type="term" value="P:dTTP catabolic process"/>
    <property type="evidence" value="ECO:0007669"/>
    <property type="project" value="TreeGrafter"/>
</dbReference>
<dbReference type="CDD" id="cd11528">
    <property type="entry name" value="NTP-PPase_MazG_Nterm"/>
    <property type="match status" value="1"/>
</dbReference>
<keyword evidence="2" id="KW-0378">Hydrolase</keyword>
<organism evidence="2 3">
    <name type="scientific">Allobranchiibius huperziae</name>
    <dbReference type="NCBI Taxonomy" id="1874116"/>
    <lineage>
        <taxon>Bacteria</taxon>
        <taxon>Bacillati</taxon>
        <taxon>Actinomycetota</taxon>
        <taxon>Actinomycetes</taxon>
        <taxon>Micrococcales</taxon>
        <taxon>Dermacoccaceae</taxon>
        <taxon>Allobranchiibius</taxon>
    </lineage>
</organism>
<evidence type="ECO:0000313" key="2">
    <source>
        <dbReference type="EMBL" id="NYJ73698.1"/>
    </source>
</evidence>
<dbReference type="GO" id="GO:0006950">
    <property type="term" value="P:response to stress"/>
    <property type="evidence" value="ECO:0007669"/>
    <property type="project" value="UniProtKB-ARBA"/>
</dbReference>